<sequence>MLAPKKTAHRKWQTGRRRGNRLVRPETRGLTLAFGSYGLKSMGQARLTSNQIEAARRALSRASGKSAKIWIRVFPDRPRTQKAAEVGMGSGKGDVAGYVFDVRPGRVIFEVDGAPESMAREALRKAGKKLPFKVRIIDRS</sequence>
<organism evidence="7 8">
    <name type="scientific">Candidatus Kaiserbacteria bacterium GW2011_GWA2_49_19</name>
    <dbReference type="NCBI Taxonomy" id="1618669"/>
    <lineage>
        <taxon>Bacteria</taxon>
        <taxon>Candidatus Kaiseribacteriota</taxon>
    </lineage>
</organism>
<dbReference type="InterPro" id="IPR036920">
    <property type="entry name" value="Ribosomal_uL16_sf"/>
</dbReference>
<dbReference type="FunFam" id="3.90.1170.10:FF:000001">
    <property type="entry name" value="50S ribosomal protein L16"/>
    <property type="match status" value="1"/>
</dbReference>
<evidence type="ECO:0000313" key="8">
    <source>
        <dbReference type="Proteomes" id="UP000033965"/>
    </source>
</evidence>
<gene>
    <name evidence="7" type="ORF">UY44_C0008G0013</name>
</gene>
<evidence type="ECO:0000313" key="7">
    <source>
        <dbReference type="EMBL" id="KKW08648.1"/>
    </source>
</evidence>
<keyword evidence="2 6" id="KW-0820">tRNA-binding</keyword>
<dbReference type="Proteomes" id="UP000033965">
    <property type="component" value="Unassembled WGS sequence"/>
</dbReference>
<name>A0A0G1VQA1_9BACT</name>
<protein>
    <recommendedName>
        <fullName evidence="6">50S ribosomal protein L16</fullName>
    </recommendedName>
</protein>
<dbReference type="PATRIC" id="fig|1618669.3.peg.330"/>
<comment type="caution">
    <text evidence="7">The sequence shown here is derived from an EMBL/GenBank/DDBJ whole genome shotgun (WGS) entry which is preliminary data.</text>
</comment>
<evidence type="ECO:0000256" key="3">
    <source>
        <dbReference type="ARBA" id="ARBA00022980"/>
    </source>
</evidence>
<dbReference type="InterPro" id="IPR020798">
    <property type="entry name" value="Ribosomal_uL16_CS"/>
</dbReference>
<evidence type="ECO:0000256" key="4">
    <source>
        <dbReference type="ARBA" id="ARBA00023274"/>
    </source>
</evidence>
<dbReference type="Pfam" id="PF00252">
    <property type="entry name" value="Ribosomal_L16"/>
    <property type="match status" value="1"/>
</dbReference>
<dbReference type="PANTHER" id="PTHR12220:SF13">
    <property type="entry name" value="LARGE RIBOSOMAL SUBUNIT PROTEIN UL16M"/>
    <property type="match status" value="1"/>
</dbReference>
<dbReference type="GO" id="GO:0022625">
    <property type="term" value="C:cytosolic large ribosomal subunit"/>
    <property type="evidence" value="ECO:0007669"/>
    <property type="project" value="TreeGrafter"/>
</dbReference>
<dbReference type="GO" id="GO:0006412">
    <property type="term" value="P:translation"/>
    <property type="evidence" value="ECO:0007669"/>
    <property type="project" value="InterPro"/>
</dbReference>
<dbReference type="Gene3D" id="3.90.1170.10">
    <property type="entry name" value="Ribosomal protein L10e/L16"/>
    <property type="match status" value="1"/>
</dbReference>
<keyword evidence="6" id="KW-0694">RNA-binding</keyword>
<dbReference type="PRINTS" id="PR00060">
    <property type="entry name" value="RIBOSOMALL16"/>
</dbReference>
<dbReference type="GO" id="GO:0000049">
    <property type="term" value="F:tRNA binding"/>
    <property type="evidence" value="ECO:0007669"/>
    <property type="project" value="UniProtKB-KW"/>
</dbReference>
<comment type="subunit">
    <text evidence="6">Part of the 50S ribosomal subunit.</text>
</comment>
<comment type="similarity">
    <text evidence="1 5">Belongs to the universal ribosomal protein uL16 family.</text>
</comment>
<reference evidence="7 8" key="1">
    <citation type="journal article" date="2015" name="Nature">
        <title>rRNA introns, odd ribosomes, and small enigmatic genomes across a large radiation of phyla.</title>
        <authorList>
            <person name="Brown C.T."/>
            <person name="Hug L.A."/>
            <person name="Thomas B.C."/>
            <person name="Sharon I."/>
            <person name="Castelle C.J."/>
            <person name="Singh A."/>
            <person name="Wilkins M.J."/>
            <person name="Williams K.H."/>
            <person name="Banfield J.F."/>
        </authorList>
    </citation>
    <scope>NUCLEOTIDE SEQUENCE [LARGE SCALE GENOMIC DNA]</scope>
</reference>
<evidence type="ECO:0000256" key="5">
    <source>
        <dbReference type="RuleBase" id="RU004413"/>
    </source>
</evidence>
<evidence type="ECO:0000256" key="1">
    <source>
        <dbReference type="ARBA" id="ARBA00008931"/>
    </source>
</evidence>
<dbReference type="PANTHER" id="PTHR12220">
    <property type="entry name" value="50S/60S RIBOSOMAL PROTEIN L16"/>
    <property type="match status" value="1"/>
</dbReference>
<dbReference type="InterPro" id="IPR016180">
    <property type="entry name" value="Ribosomal_uL16_dom"/>
</dbReference>
<dbReference type="InterPro" id="IPR000114">
    <property type="entry name" value="Ribosomal_uL16_bact-type"/>
</dbReference>
<keyword evidence="3 5" id="KW-0689">Ribosomal protein</keyword>
<dbReference type="GO" id="GO:0019843">
    <property type="term" value="F:rRNA binding"/>
    <property type="evidence" value="ECO:0007669"/>
    <property type="project" value="UniProtKB-KW"/>
</dbReference>
<dbReference type="NCBIfam" id="TIGR01164">
    <property type="entry name" value="rplP_bact"/>
    <property type="match status" value="1"/>
</dbReference>
<dbReference type="SUPFAM" id="SSF54686">
    <property type="entry name" value="Ribosomal protein L16p/L10e"/>
    <property type="match status" value="1"/>
</dbReference>
<evidence type="ECO:0000256" key="2">
    <source>
        <dbReference type="ARBA" id="ARBA00022555"/>
    </source>
</evidence>
<dbReference type="EMBL" id="LCPZ01000008">
    <property type="protein sequence ID" value="KKW08648.1"/>
    <property type="molecule type" value="Genomic_DNA"/>
</dbReference>
<dbReference type="PROSITE" id="PS00586">
    <property type="entry name" value="RIBOSOMAL_L16_1"/>
    <property type="match status" value="1"/>
</dbReference>
<accession>A0A0G1VQA1</accession>
<comment type="function">
    <text evidence="6">Binds 23S rRNA and is also seen to make contacts with the A and possibly P site tRNAs.</text>
</comment>
<evidence type="ECO:0000256" key="6">
    <source>
        <dbReference type="RuleBase" id="RU004414"/>
    </source>
</evidence>
<dbReference type="InterPro" id="IPR047873">
    <property type="entry name" value="Ribosomal_uL16"/>
</dbReference>
<dbReference type="CDD" id="cd01433">
    <property type="entry name" value="Ribosomal_L16_L10e"/>
    <property type="match status" value="1"/>
</dbReference>
<dbReference type="AlphaFoldDB" id="A0A0G1VQA1"/>
<keyword evidence="6" id="KW-0699">rRNA-binding</keyword>
<keyword evidence="4 5" id="KW-0687">Ribonucleoprotein</keyword>
<dbReference type="GO" id="GO:0003735">
    <property type="term" value="F:structural constituent of ribosome"/>
    <property type="evidence" value="ECO:0007669"/>
    <property type="project" value="InterPro"/>
</dbReference>
<proteinExistence type="inferred from homology"/>